<feature type="chain" id="PRO_5016137817" evidence="1">
    <location>
        <begin position="18"/>
        <end position="48"/>
    </location>
</feature>
<dbReference type="Proteomes" id="UP000250780">
    <property type="component" value="Unassembled WGS sequence"/>
</dbReference>
<protein>
    <submittedName>
        <fullName evidence="2">Major facilitator superfamily protein</fullName>
    </submittedName>
</protein>
<feature type="signal peptide" evidence="1">
    <location>
        <begin position="1"/>
        <end position="17"/>
    </location>
</feature>
<proteinExistence type="predicted"/>
<gene>
    <name evidence="2" type="primary">uhpC_3</name>
    <name evidence="2" type="ORF">NCTC9073_06443</name>
</gene>
<reference evidence="2 3" key="1">
    <citation type="submission" date="2018-06" db="EMBL/GenBank/DDBJ databases">
        <authorList>
            <consortium name="Pathogen Informatics"/>
            <person name="Doyle S."/>
        </authorList>
    </citation>
    <scope>NUCLEOTIDE SEQUENCE [LARGE SCALE GENOMIC DNA]</scope>
    <source>
        <strain evidence="2 3">NCTC9073</strain>
    </source>
</reference>
<dbReference type="EMBL" id="UASD01000011">
    <property type="protein sequence ID" value="SPX20279.1"/>
    <property type="molecule type" value="Genomic_DNA"/>
</dbReference>
<accession>A0A2X1NMT7</accession>
<organism evidence="2 3">
    <name type="scientific">Escherichia coli</name>
    <dbReference type="NCBI Taxonomy" id="562"/>
    <lineage>
        <taxon>Bacteria</taxon>
        <taxon>Pseudomonadati</taxon>
        <taxon>Pseudomonadota</taxon>
        <taxon>Gammaproteobacteria</taxon>
        <taxon>Enterobacterales</taxon>
        <taxon>Enterobacteriaceae</taxon>
        <taxon>Escherichia</taxon>
    </lineage>
</organism>
<dbReference type="AlphaFoldDB" id="A0A2X1NMT7"/>
<sequence length="48" mass="5034">MMIAGCMAIVWGFSLLAATRSPAGVGLPAVGEWRHDALEIAQHKKGQG</sequence>
<keyword evidence="1" id="KW-0732">Signal</keyword>
<name>A0A2X1NMT7_ECOLX</name>
<evidence type="ECO:0000313" key="3">
    <source>
        <dbReference type="Proteomes" id="UP000250780"/>
    </source>
</evidence>
<evidence type="ECO:0000256" key="1">
    <source>
        <dbReference type="SAM" id="SignalP"/>
    </source>
</evidence>
<evidence type="ECO:0000313" key="2">
    <source>
        <dbReference type="EMBL" id="SPX20279.1"/>
    </source>
</evidence>